<evidence type="ECO:0000313" key="2">
    <source>
        <dbReference type="Proteomes" id="UP000324222"/>
    </source>
</evidence>
<gene>
    <name evidence="1" type="ORF">E2C01_060943</name>
</gene>
<keyword evidence="2" id="KW-1185">Reference proteome</keyword>
<organism evidence="1 2">
    <name type="scientific">Portunus trituberculatus</name>
    <name type="common">Swimming crab</name>
    <name type="synonym">Neptunus trituberculatus</name>
    <dbReference type="NCBI Taxonomy" id="210409"/>
    <lineage>
        <taxon>Eukaryota</taxon>
        <taxon>Metazoa</taxon>
        <taxon>Ecdysozoa</taxon>
        <taxon>Arthropoda</taxon>
        <taxon>Crustacea</taxon>
        <taxon>Multicrustacea</taxon>
        <taxon>Malacostraca</taxon>
        <taxon>Eumalacostraca</taxon>
        <taxon>Eucarida</taxon>
        <taxon>Decapoda</taxon>
        <taxon>Pleocyemata</taxon>
        <taxon>Brachyura</taxon>
        <taxon>Eubrachyura</taxon>
        <taxon>Portunoidea</taxon>
        <taxon>Portunidae</taxon>
        <taxon>Portuninae</taxon>
        <taxon>Portunus</taxon>
    </lineage>
</organism>
<protein>
    <submittedName>
        <fullName evidence="1">Uncharacterized protein</fullName>
    </submittedName>
</protein>
<accession>A0A5B7H3Y4</accession>
<dbReference type="Proteomes" id="UP000324222">
    <property type="component" value="Unassembled WGS sequence"/>
</dbReference>
<proteinExistence type="predicted"/>
<dbReference type="EMBL" id="VSRR010025282">
    <property type="protein sequence ID" value="MPC66790.1"/>
    <property type="molecule type" value="Genomic_DNA"/>
</dbReference>
<reference evidence="1 2" key="1">
    <citation type="submission" date="2019-05" db="EMBL/GenBank/DDBJ databases">
        <title>Another draft genome of Portunus trituberculatus and its Hox gene families provides insights of decapod evolution.</title>
        <authorList>
            <person name="Jeong J.-H."/>
            <person name="Song I."/>
            <person name="Kim S."/>
            <person name="Choi T."/>
            <person name="Kim D."/>
            <person name="Ryu S."/>
            <person name="Kim W."/>
        </authorList>
    </citation>
    <scope>NUCLEOTIDE SEQUENCE [LARGE SCALE GENOMIC DNA]</scope>
    <source>
        <tissue evidence="1">Muscle</tissue>
    </source>
</reference>
<sequence>MTMETRHGTEEVNILSTLISPTLPYQLVSSSLRPTLRQVRKDQGRSMHPHSWLVTGRTVIPDLARQFPGPC</sequence>
<dbReference type="AlphaFoldDB" id="A0A5B7H3Y4"/>
<name>A0A5B7H3Y4_PORTR</name>
<evidence type="ECO:0000313" key="1">
    <source>
        <dbReference type="EMBL" id="MPC66790.1"/>
    </source>
</evidence>
<comment type="caution">
    <text evidence="1">The sequence shown here is derived from an EMBL/GenBank/DDBJ whole genome shotgun (WGS) entry which is preliminary data.</text>
</comment>